<dbReference type="Proteomes" id="UP000322524">
    <property type="component" value="Unassembled WGS sequence"/>
</dbReference>
<accession>A0A5D4SAA3</accession>
<name>A0A5D4SAA3_9BACI</name>
<evidence type="ECO:0000313" key="2">
    <source>
        <dbReference type="Proteomes" id="UP000322524"/>
    </source>
</evidence>
<proteinExistence type="predicted"/>
<comment type="caution">
    <text evidence="1">The sequence shown here is derived from an EMBL/GenBank/DDBJ whole genome shotgun (WGS) entry which is preliminary data.</text>
</comment>
<evidence type="ECO:0000313" key="1">
    <source>
        <dbReference type="EMBL" id="TYS60533.1"/>
    </source>
</evidence>
<dbReference type="EMBL" id="VTEV01000015">
    <property type="protein sequence ID" value="TYS60533.1"/>
    <property type="molecule type" value="Genomic_DNA"/>
</dbReference>
<sequence>MEKTNEISYSIGVGLSLKAVAEVLGIGEVRLERVRTKIKELEFEHFHQLKPFDPKPFTEGPYEKTK</sequence>
<dbReference type="AlphaFoldDB" id="A0A5D4SAA3"/>
<protein>
    <submittedName>
        <fullName evidence="1">Uncharacterized protein</fullName>
    </submittedName>
</protein>
<organism evidence="1 2">
    <name type="scientific">Sutcliffiella horikoshii</name>
    <dbReference type="NCBI Taxonomy" id="79883"/>
    <lineage>
        <taxon>Bacteria</taxon>
        <taxon>Bacillati</taxon>
        <taxon>Bacillota</taxon>
        <taxon>Bacilli</taxon>
        <taxon>Bacillales</taxon>
        <taxon>Bacillaceae</taxon>
        <taxon>Sutcliffiella</taxon>
    </lineage>
</organism>
<gene>
    <name evidence="1" type="ORF">FZC76_21800</name>
</gene>
<reference evidence="1 2" key="1">
    <citation type="submission" date="2019-08" db="EMBL/GenBank/DDBJ databases">
        <title>Bacillus genomes from the desert of Cuatro Cienegas, Coahuila.</title>
        <authorList>
            <person name="Olmedo-Alvarez G."/>
        </authorList>
    </citation>
    <scope>NUCLEOTIDE SEQUENCE [LARGE SCALE GENOMIC DNA]</scope>
    <source>
        <strain evidence="1 2">CH28_1T</strain>
    </source>
</reference>